<keyword evidence="11" id="KW-1015">Disulfide bond</keyword>
<evidence type="ECO:0000313" key="19">
    <source>
        <dbReference type="EMBL" id="KAL2039406.1"/>
    </source>
</evidence>
<evidence type="ECO:0000256" key="5">
    <source>
        <dbReference type="ARBA" id="ARBA00022490"/>
    </source>
</evidence>
<evidence type="ECO:0000256" key="17">
    <source>
        <dbReference type="SAM" id="MobiDB-lite"/>
    </source>
</evidence>
<keyword evidence="5" id="KW-0963">Cytoplasm</keyword>
<dbReference type="PROSITE" id="PS00531">
    <property type="entry name" value="RNASE_T2_2"/>
    <property type="match status" value="1"/>
</dbReference>
<gene>
    <name evidence="19" type="ORF">N7G274_007678</name>
</gene>
<name>A0ABR4A376_9LECA</name>
<evidence type="ECO:0000256" key="11">
    <source>
        <dbReference type="ARBA" id="ARBA00023157"/>
    </source>
</evidence>
<dbReference type="InterPro" id="IPR001568">
    <property type="entry name" value="RNase_T2-like"/>
</dbReference>
<dbReference type="Gene3D" id="3.90.730.10">
    <property type="entry name" value="Ribonuclease T2-like"/>
    <property type="match status" value="1"/>
</dbReference>
<keyword evidence="6" id="KW-0926">Vacuole</keyword>
<keyword evidence="12" id="KW-0325">Glycoprotein</keyword>
<organism evidence="19 20">
    <name type="scientific">Stereocaulon virgatum</name>
    <dbReference type="NCBI Taxonomy" id="373712"/>
    <lineage>
        <taxon>Eukaryota</taxon>
        <taxon>Fungi</taxon>
        <taxon>Dikarya</taxon>
        <taxon>Ascomycota</taxon>
        <taxon>Pezizomycotina</taxon>
        <taxon>Lecanoromycetes</taxon>
        <taxon>OSLEUM clade</taxon>
        <taxon>Lecanoromycetidae</taxon>
        <taxon>Lecanorales</taxon>
        <taxon>Lecanorineae</taxon>
        <taxon>Stereocaulaceae</taxon>
        <taxon>Stereocaulon</taxon>
    </lineage>
</organism>
<evidence type="ECO:0000256" key="6">
    <source>
        <dbReference type="ARBA" id="ARBA00022554"/>
    </source>
</evidence>
<proteinExistence type="inferred from homology"/>
<evidence type="ECO:0000256" key="13">
    <source>
        <dbReference type="ARBA" id="ARBA00023239"/>
    </source>
</evidence>
<comment type="subcellular location">
    <subcellularLocation>
        <location evidence="2">Cytoplasm</location>
    </subcellularLocation>
    <subcellularLocation>
        <location evidence="1">Vacuole lumen</location>
    </subcellularLocation>
</comment>
<dbReference type="InterPro" id="IPR033697">
    <property type="entry name" value="Ribonuclease_T2_eukaryotic"/>
</dbReference>
<keyword evidence="7" id="KW-0540">Nuclease</keyword>
<dbReference type="SUPFAM" id="SSF55895">
    <property type="entry name" value="Ribonuclease Rh-like"/>
    <property type="match status" value="1"/>
</dbReference>
<feature type="compositionally biased region" description="Low complexity" evidence="17">
    <location>
        <begin position="310"/>
        <end position="334"/>
    </location>
</feature>
<evidence type="ECO:0000256" key="7">
    <source>
        <dbReference type="ARBA" id="ARBA00022722"/>
    </source>
</evidence>
<protein>
    <recommendedName>
        <fullName evidence="15">Ribonuclease T2-like</fullName>
        <ecNumber evidence="4">4.6.1.19</ecNumber>
    </recommendedName>
</protein>
<dbReference type="InterPro" id="IPR018188">
    <property type="entry name" value="RNase_T2_His_AS_1"/>
</dbReference>
<comment type="similarity">
    <text evidence="3 16">Belongs to the RNase T2 family.</text>
</comment>
<evidence type="ECO:0000256" key="8">
    <source>
        <dbReference type="ARBA" id="ARBA00022729"/>
    </source>
</evidence>
<dbReference type="CDD" id="cd01061">
    <property type="entry name" value="RNase_T2_euk"/>
    <property type="match status" value="1"/>
</dbReference>
<dbReference type="PANTHER" id="PTHR11240:SF22">
    <property type="entry name" value="RIBONUCLEASE T2"/>
    <property type="match status" value="1"/>
</dbReference>
<evidence type="ECO:0000256" key="16">
    <source>
        <dbReference type="RuleBase" id="RU004328"/>
    </source>
</evidence>
<dbReference type="PANTHER" id="PTHR11240">
    <property type="entry name" value="RIBONUCLEASE T2"/>
    <property type="match status" value="1"/>
</dbReference>
<dbReference type="Pfam" id="PF00445">
    <property type="entry name" value="Ribonuclease_T2"/>
    <property type="match status" value="1"/>
</dbReference>
<evidence type="ECO:0000256" key="2">
    <source>
        <dbReference type="ARBA" id="ARBA00004496"/>
    </source>
</evidence>
<feature type="domain" description="RNase T2-like C-terminal" evidence="18">
    <location>
        <begin position="333"/>
        <end position="448"/>
    </location>
</feature>
<evidence type="ECO:0000256" key="14">
    <source>
        <dbReference type="ARBA" id="ARBA00025494"/>
    </source>
</evidence>
<dbReference type="InterPro" id="IPR036430">
    <property type="entry name" value="RNase_T2-like_sf"/>
</dbReference>
<dbReference type="Pfam" id="PF25488">
    <property type="entry name" value="RNaseT2L_C"/>
    <property type="match status" value="1"/>
</dbReference>
<keyword evidence="20" id="KW-1185">Reference proteome</keyword>
<evidence type="ECO:0000256" key="4">
    <source>
        <dbReference type="ARBA" id="ARBA00012571"/>
    </source>
</evidence>
<evidence type="ECO:0000256" key="10">
    <source>
        <dbReference type="ARBA" id="ARBA00022801"/>
    </source>
</evidence>
<keyword evidence="9" id="KW-0255">Endonuclease</keyword>
<comment type="caution">
    <text evidence="19">The sequence shown here is derived from an EMBL/GenBank/DDBJ whole genome shotgun (WGS) entry which is preliminary data.</text>
</comment>
<dbReference type="InterPro" id="IPR033130">
    <property type="entry name" value="RNase_T2_His_AS_2"/>
</dbReference>
<sequence length="450" mass="47032">MASCTEGMLRNGVLKNLSSALSPAALDYIPLLSNMSFFPSLRVLSQSLLKYSPLLLLSSGTTLGGSPPTCSNPQTSCQNTTAVSDSCCFNAPGGQLLLTQFWDTNPSTGPTNSWTIHGLWPDHCDGTYDANCDPARAYTNISAILTAAGQTDTLNYMNTYWKNSPSSGTDESLWEHEWEKHGTCISTLKTSCYTNYIPQQEVVDFFNKVVALFQTLPTYTWLSNAGIVPSATASYTSAEILAALKAPRGVTPVILCANTNELDQVFYFYDVMGSVQTGTFVPTDPVGSNSNCPATGVKYLLKSGSPAPTPTTNTAVPAPTTTAGTGPTTAPGTPFSGSGHLQVTEGGKTSNGCIISGGTWYMGTCATFTATASGEGFTLTSSKGKCAVQSNNLVCSSAVTTATVFTNSGGSLAYAGSSTFYANSVPAGNTQVTVSASKLTNSLSMVWQAI</sequence>
<evidence type="ECO:0000256" key="12">
    <source>
        <dbReference type="ARBA" id="ARBA00023180"/>
    </source>
</evidence>
<evidence type="ECO:0000256" key="9">
    <source>
        <dbReference type="ARBA" id="ARBA00022759"/>
    </source>
</evidence>
<evidence type="ECO:0000313" key="20">
    <source>
        <dbReference type="Proteomes" id="UP001590950"/>
    </source>
</evidence>
<reference evidence="19 20" key="1">
    <citation type="submission" date="2024-09" db="EMBL/GenBank/DDBJ databases">
        <title>Rethinking Asexuality: The Enigmatic Case of Functional Sexual Genes in Lepraria (Stereocaulaceae).</title>
        <authorList>
            <person name="Doellman M."/>
            <person name="Sun Y."/>
            <person name="Barcenas-Pena A."/>
            <person name="Lumbsch H.T."/>
            <person name="Grewe F."/>
        </authorList>
    </citation>
    <scope>NUCLEOTIDE SEQUENCE [LARGE SCALE GENOMIC DNA]</scope>
    <source>
        <strain evidence="19 20">Mercado 3170</strain>
    </source>
</reference>
<evidence type="ECO:0000256" key="15">
    <source>
        <dbReference type="ARBA" id="ARBA00071169"/>
    </source>
</evidence>
<dbReference type="Proteomes" id="UP001590950">
    <property type="component" value="Unassembled WGS sequence"/>
</dbReference>
<accession>A0ABR4A376</accession>
<keyword evidence="13" id="KW-0456">Lyase</keyword>
<dbReference type="InterPro" id="IPR057328">
    <property type="entry name" value="RNaseT2L_C"/>
</dbReference>
<keyword evidence="10" id="KW-0378">Hydrolase</keyword>
<feature type="region of interest" description="Disordered" evidence="17">
    <location>
        <begin position="303"/>
        <end position="339"/>
    </location>
</feature>
<evidence type="ECO:0000256" key="3">
    <source>
        <dbReference type="ARBA" id="ARBA00007469"/>
    </source>
</evidence>
<comment type="function">
    <text evidence="14">Rnase which modulates cell survival under stress conditions. Released from the vacuole to the cytoplasm during stress to promote tRNA and rRNA cleavage and to activate separately a downstream pathway that promotes cell death. Involved in cell size, vacuolar morphology and growth at high temperatures and high salt concentration.</text>
</comment>
<evidence type="ECO:0000259" key="18">
    <source>
        <dbReference type="Pfam" id="PF25488"/>
    </source>
</evidence>
<evidence type="ECO:0000256" key="1">
    <source>
        <dbReference type="ARBA" id="ARBA00004410"/>
    </source>
</evidence>
<dbReference type="PROSITE" id="PS00530">
    <property type="entry name" value="RNASE_T2_1"/>
    <property type="match status" value="1"/>
</dbReference>
<keyword evidence="8" id="KW-0732">Signal</keyword>
<dbReference type="EC" id="4.6.1.19" evidence="4"/>
<dbReference type="EMBL" id="JBEFKJ010000025">
    <property type="protein sequence ID" value="KAL2039406.1"/>
    <property type="molecule type" value="Genomic_DNA"/>
</dbReference>